<dbReference type="GeneID" id="27363747"/>
<protein>
    <recommendedName>
        <fullName evidence="1">peptidylprolyl isomerase</fullName>
        <ecNumber evidence="1">5.2.1.8</ecNumber>
    </recommendedName>
</protein>
<keyword evidence="1" id="KW-0413">Isomerase</keyword>
<evidence type="ECO:0000256" key="1">
    <source>
        <dbReference type="PROSITE-ProRule" id="PRU00277"/>
    </source>
</evidence>
<dbReference type="VEuPathDB" id="FungiDB:PV06_11673"/>
<evidence type="ECO:0000259" key="2">
    <source>
        <dbReference type="PROSITE" id="PS50059"/>
    </source>
</evidence>
<dbReference type="InterPro" id="IPR001179">
    <property type="entry name" value="PPIase_FKBP_dom"/>
</dbReference>
<comment type="catalytic activity">
    <reaction evidence="1">
        <text>[protein]-peptidylproline (omega=180) = [protein]-peptidylproline (omega=0)</text>
        <dbReference type="Rhea" id="RHEA:16237"/>
        <dbReference type="Rhea" id="RHEA-COMP:10747"/>
        <dbReference type="Rhea" id="RHEA-COMP:10748"/>
        <dbReference type="ChEBI" id="CHEBI:83833"/>
        <dbReference type="ChEBI" id="CHEBI:83834"/>
        <dbReference type="EC" id="5.2.1.8"/>
    </reaction>
</comment>
<organism evidence="3 4">
    <name type="scientific">Exophiala oligosperma</name>
    <dbReference type="NCBI Taxonomy" id="215243"/>
    <lineage>
        <taxon>Eukaryota</taxon>
        <taxon>Fungi</taxon>
        <taxon>Dikarya</taxon>
        <taxon>Ascomycota</taxon>
        <taxon>Pezizomycotina</taxon>
        <taxon>Eurotiomycetes</taxon>
        <taxon>Chaetothyriomycetidae</taxon>
        <taxon>Chaetothyriales</taxon>
        <taxon>Herpotrichiellaceae</taxon>
        <taxon>Exophiala</taxon>
    </lineage>
</organism>
<keyword evidence="4" id="KW-1185">Reference proteome</keyword>
<dbReference type="GO" id="GO:0003755">
    <property type="term" value="F:peptidyl-prolyl cis-trans isomerase activity"/>
    <property type="evidence" value="ECO:0007669"/>
    <property type="project" value="UniProtKB-KW"/>
</dbReference>
<dbReference type="HOGENOM" id="CLU_013615_12_1_1"/>
<feature type="domain" description="PPIase FKBP-type" evidence="2">
    <location>
        <begin position="22"/>
        <end position="78"/>
    </location>
</feature>
<sequence length="78" mass="8667">MAMHLQKQIVQKGLAQEHPEVGDEVIVEYTGWLYEDSKVDNQHRGTQFDSSVGRGDFKTVIGVGRVIPGMAICLSHVE</sequence>
<evidence type="ECO:0000313" key="4">
    <source>
        <dbReference type="Proteomes" id="UP000053342"/>
    </source>
</evidence>
<dbReference type="RefSeq" id="XP_016256234.1">
    <property type="nucleotide sequence ID" value="XM_016413384.1"/>
</dbReference>
<dbReference type="Pfam" id="PF00254">
    <property type="entry name" value="FKBP_C"/>
    <property type="match status" value="1"/>
</dbReference>
<dbReference type="PROSITE" id="PS50059">
    <property type="entry name" value="FKBP_PPIASE"/>
    <property type="match status" value="1"/>
</dbReference>
<dbReference type="Proteomes" id="UP000053342">
    <property type="component" value="Unassembled WGS sequence"/>
</dbReference>
<proteinExistence type="predicted"/>
<dbReference type="EMBL" id="KN847381">
    <property type="protein sequence ID" value="KIW36018.1"/>
    <property type="molecule type" value="Genomic_DNA"/>
</dbReference>
<gene>
    <name evidence="3" type="ORF">PV06_11673</name>
</gene>
<dbReference type="OrthoDB" id="1902587at2759"/>
<dbReference type="AlphaFoldDB" id="A0A0D2CYB1"/>
<accession>A0A0D2CYB1</accession>
<dbReference type="SUPFAM" id="SSF54534">
    <property type="entry name" value="FKBP-like"/>
    <property type="match status" value="1"/>
</dbReference>
<evidence type="ECO:0000313" key="3">
    <source>
        <dbReference type="EMBL" id="KIW36018.1"/>
    </source>
</evidence>
<keyword evidence="1" id="KW-0697">Rotamase</keyword>
<dbReference type="InterPro" id="IPR046357">
    <property type="entry name" value="PPIase_dom_sf"/>
</dbReference>
<dbReference type="EC" id="5.2.1.8" evidence="1"/>
<reference evidence="3 4" key="1">
    <citation type="submission" date="2015-01" db="EMBL/GenBank/DDBJ databases">
        <title>The Genome Sequence of Exophiala oligosperma CBS72588.</title>
        <authorList>
            <consortium name="The Broad Institute Genomics Platform"/>
            <person name="Cuomo C."/>
            <person name="de Hoog S."/>
            <person name="Gorbushina A."/>
            <person name="Stielow B."/>
            <person name="Teixiera M."/>
            <person name="Abouelleil A."/>
            <person name="Chapman S.B."/>
            <person name="Priest M."/>
            <person name="Young S.K."/>
            <person name="Wortman J."/>
            <person name="Nusbaum C."/>
            <person name="Birren B."/>
        </authorList>
    </citation>
    <scope>NUCLEOTIDE SEQUENCE [LARGE SCALE GENOMIC DNA]</scope>
    <source>
        <strain evidence="3 4">CBS 72588</strain>
    </source>
</reference>
<dbReference type="STRING" id="215243.A0A0D2CYB1"/>
<dbReference type="Gene3D" id="3.10.50.40">
    <property type="match status" value="1"/>
</dbReference>
<name>A0A0D2CYB1_9EURO</name>